<evidence type="ECO:0000256" key="9">
    <source>
        <dbReference type="SAM" id="MobiDB-lite"/>
    </source>
</evidence>
<comment type="similarity">
    <text evidence="2">Belongs to the COX17 family.</text>
</comment>
<proteinExistence type="inferred from homology"/>
<evidence type="ECO:0000313" key="10">
    <source>
        <dbReference type="EMBL" id="EGF98945.1"/>
    </source>
</evidence>
<sequence>MFSFGNSFQSLFSTFTSRPETESQSIGGSSDPIKNPLNPEGIRPCCACPDTKRSRDDCFIRYGPPDESEESSRRCADLIAAHRACMEQYGFRI</sequence>
<feature type="binding site" evidence="8">
    <location>
        <position position="46"/>
    </location>
    <ligand>
        <name>Cu cation</name>
        <dbReference type="ChEBI" id="CHEBI:23378"/>
    </ligand>
</feature>
<keyword evidence="4 8" id="KW-0186">Copper</keyword>
<dbReference type="GO" id="GO:0005507">
    <property type="term" value="F:copper ion binding"/>
    <property type="evidence" value="ECO:0007669"/>
    <property type="project" value="InterPro"/>
</dbReference>
<evidence type="ECO:0008006" key="12">
    <source>
        <dbReference type="Google" id="ProtNLM"/>
    </source>
</evidence>
<dbReference type="Gene3D" id="1.10.287.1130">
    <property type="entry name" value="CytochromE C oxidase copper chaperone"/>
    <property type="match status" value="1"/>
</dbReference>
<dbReference type="OrthoDB" id="1915887at2759"/>
<evidence type="ECO:0000256" key="3">
    <source>
        <dbReference type="ARBA" id="ARBA00022723"/>
    </source>
</evidence>
<dbReference type="GO" id="GO:0016531">
    <property type="term" value="F:copper chaperone activity"/>
    <property type="evidence" value="ECO:0007669"/>
    <property type="project" value="InterPro"/>
</dbReference>
<dbReference type="FunCoup" id="F4S8S2">
    <property type="interactions" value="128"/>
</dbReference>
<dbReference type="PROSITE" id="PS51808">
    <property type="entry name" value="CHCH"/>
    <property type="match status" value="1"/>
</dbReference>
<dbReference type="GO" id="GO:0033617">
    <property type="term" value="P:mitochondrial respiratory chain complex IV assembly"/>
    <property type="evidence" value="ECO:0007669"/>
    <property type="project" value="TreeGrafter"/>
</dbReference>
<keyword evidence="3 8" id="KW-0479">Metal-binding</keyword>
<evidence type="ECO:0000256" key="4">
    <source>
        <dbReference type="ARBA" id="ARBA00023008"/>
    </source>
</evidence>
<dbReference type="InterPro" id="IPR009069">
    <property type="entry name" value="Cys_alpha_HP_mot_SF"/>
</dbReference>
<dbReference type="Pfam" id="PF05051">
    <property type="entry name" value="COX17"/>
    <property type="match status" value="1"/>
</dbReference>
<dbReference type="KEGG" id="mlr:MELLADRAFT_40539"/>
<keyword evidence="7" id="KW-0143">Chaperone</keyword>
<reference evidence="11" key="1">
    <citation type="journal article" date="2011" name="Proc. Natl. Acad. Sci. U.S.A.">
        <title>Obligate biotrophy features unraveled by the genomic analysis of rust fungi.</title>
        <authorList>
            <person name="Duplessis S."/>
            <person name="Cuomo C.A."/>
            <person name="Lin Y.-C."/>
            <person name="Aerts A."/>
            <person name="Tisserant E."/>
            <person name="Veneault-Fourrey C."/>
            <person name="Joly D.L."/>
            <person name="Hacquard S."/>
            <person name="Amselem J."/>
            <person name="Cantarel B.L."/>
            <person name="Chiu R."/>
            <person name="Coutinho P.M."/>
            <person name="Feau N."/>
            <person name="Field M."/>
            <person name="Frey P."/>
            <person name="Gelhaye E."/>
            <person name="Goldberg J."/>
            <person name="Grabherr M.G."/>
            <person name="Kodira C.D."/>
            <person name="Kohler A."/>
            <person name="Kuees U."/>
            <person name="Lindquist E.A."/>
            <person name="Lucas S.M."/>
            <person name="Mago R."/>
            <person name="Mauceli E."/>
            <person name="Morin E."/>
            <person name="Murat C."/>
            <person name="Pangilinan J.L."/>
            <person name="Park R."/>
            <person name="Pearson M."/>
            <person name="Quesneville H."/>
            <person name="Rouhier N."/>
            <person name="Sakthikumar S."/>
            <person name="Salamov A.A."/>
            <person name="Schmutz J."/>
            <person name="Selles B."/>
            <person name="Shapiro H."/>
            <person name="Tanguay P."/>
            <person name="Tuskan G.A."/>
            <person name="Henrissat B."/>
            <person name="Van de Peer Y."/>
            <person name="Rouze P."/>
            <person name="Ellis J.G."/>
            <person name="Dodds P.N."/>
            <person name="Schein J.E."/>
            <person name="Zhong S."/>
            <person name="Hamelin R.C."/>
            <person name="Grigoriev I.V."/>
            <person name="Szabo L.J."/>
            <person name="Martin F."/>
        </authorList>
    </citation>
    <scope>NUCLEOTIDE SEQUENCE [LARGE SCALE GENOMIC DNA]</scope>
    <source>
        <strain evidence="11">98AG31 / pathotype 3-4-7</strain>
    </source>
</reference>
<name>F4S8S2_MELLP</name>
<dbReference type="Proteomes" id="UP000001072">
    <property type="component" value="Unassembled WGS sequence"/>
</dbReference>
<keyword evidence="11" id="KW-1185">Reference proteome</keyword>
<evidence type="ECO:0000313" key="11">
    <source>
        <dbReference type="Proteomes" id="UP000001072"/>
    </source>
</evidence>
<keyword evidence="5" id="KW-0496">Mitochondrion</keyword>
<evidence type="ECO:0000256" key="2">
    <source>
        <dbReference type="ARBA" id="ARBA00009241"/>
    </source>
</evidence>
<gene>
    <name evidence="10" type="ORF">MELLADRAFT_40539</name>
</gene>
<organism evidence="11">
    <name type="scientific">Melampsora larici-populina (strain 98AG31 / pathotype 3-4-7)</name>
    <name type="common">Poplar leaf rust fungus</name>
    <dbReference type="NCBI Taxonomy" id="747676"/>
    <lineage>
        <taxon>Eukaryota</taxon>
        <taxon>Fungi</taxon>
        <taxon>Dikarya</taxon>
        <taxon>Basidiomycota</taxon>
        <taxon>Pucciniomycotina</taxon>
        <taxon>Pucciniomycetes</taxon>
        <taxon>Pucciniales</taxon>
        <taxon>Melampsoraceae</taxon>
        <taxon>Melampsora</taxon>
    </lineage>
</organism>
<evidence type="ECO:0000256" key="5">
    <source>
        <dbReference type="ARBA" id="ARBA00023128"/>
    </source>
</evidence>
<dbReference type="VEuPathDB" id="FungiDB:MELLADRAFT_40539"/>
<dbReference type="SUPFAM" id="SSF47072">
    <property type="entry name" value="Cysteine alpha-hairpin motif"/>
    <property type="match status" value="1"/>
</dbReference>
<dbReference type="STRING" id="747676.F4S8S2"/>
<evidence type="ECO:0000256" key="7">
    <source>
        <dbReference type="ARBA" id="ARBA00023186"/>
    </source>
</evidence>
<dbReference type="GO" id="GO:0005758">
    <property type="term" value="C:mitochondrial intermembrane space"/>
    <property type="evidence" value="ECO:0007669"/>
    <property type="project" value="UniProtKB-SubCell"/>
</dbReference>
<evidence type="ECO:0000256" key="1">
    <source>
        <dbReference type="ARBA" id="ARBA00004569"/>
    </source>
</evidence>
<feature type="region of interest" description="Disordered" evidence="9">
    <location>
        <begin position="15"/>
        <end position="38"/>
    </location>
</feature>
<dbReference type="PANTHER" id="PTHR16719">
    <property type="entry name" value="CYTOCHROME C OXIDASE COPPER CHAPERONE"/>
    <property type="match status" value="1"/>
</dbReference>
<evidence type="ECO:0000256" key="8">
    <source>
        <dbReference type="PIRSR" id="PIRSR607745-1"/>
    </source>
</evidence>
<comment type="subcellular location">
    <subcellularLocation>
        <location evidence="1">Mitochondrion intermembrane space</location>
    </subcellularLocation>
</comment>
<dbReference type="FunFam" id="1.10.287.1130:FF:000005">
    <property type="entry name" value="Cytochrome c oxidase assembly protein subunit 17"/>
    <property type="match status" value="1"/>
</dbReference>
<accession>F4S8S2</accession>
<dbReference type="EMBL" id="GL883166">
    <property type="protein sequence ID" value="EGF98945.1"/>
    <property type="molecule type" value="Genomic_DNA"/>
</dbReference>
<dbReference type="InterPro" id="IPR007745">
    <property type="entry name" value="Cyt_c_oxidase_Cu-chaperone"/>
</dbReference>
<feature type="compositionally biased region" description="Polar residues" evidence="9">
    <location>
        <begin position="15"/>
        <end position="28"/>
    </location>
</feature>
<dbReference type="eggNOG" id="ENOG502S7XR">
    <property type="taxonomic scope" value="Eukaryota"/>
</dbReference>
<protein>
    <recommendedName>
        <fullName evidence="12">Cytochrome c oxidase copper chaperone</fullName>
    </recommendedName>
</protein>
<dbReference type="HOGENOM" id="CLU_149618_2_1_1"/>
<evidence type="ECO:0000256" key="6">
    <source>
        <dbReference type="ARBA" id="ARBA00023157"/>
    </source>
</evidence>
<dbReference type="AlphaFoldDB" id="F4S8S2"/>
<dbReference type="PANTHER" id="PTHR16719:SF0">
    <property type="entry name" value="CYTOCHROME C OXIDASE COPPER CHAPERONE"/>
    <property type="match status" value="1"/>
</dbReference>
<feature type="binding site" evidence="8">
    <location>
        <position position="45"/>
    </location>
    <ligand>
        <name>Cu cation</name>
        <dbReference type="ChEBI" id="CHEBI:23378"/>
    </ligand>
</feature>
<dbReference type="InParanoid" id="F4S8S2"/>
<dbReference type="GeneID" id="18927897"/>
<keyword evidence="6" id="KW-1015">Disulfide bond</keyword>
<dbReference type="RefSeq" id="XP_007417733.1">
    <property type="nucleotide sequence ID" value="XM_007417671.1"/>
</dbReference>